<keyword evidence="3" id="KW-1185">Reference proteome</keyword>
<gene>
    <name evidence="2" type="ORF">EV652_11866</name>
</gene>
<protein>
    <submittedName>
        <fullName evidence="2">Uncharacterized protein</fullName>
    </submittedName>
</protein>
<sequence length="77" mass="8558">MSARTQVGHPVRRMLTRTVLTVVGVVVAWLLYCVCQGMFSGYPKNHGHLLSIVGMLLIALTGGIAWIIDEHRMHDDD</sequence>
<keyword evidence="1" id="KW-1133">Transmembrane helix</keyword>
<feature type="transmembrane region" description="Helical" evidence="1">
    <location>
        <begin position="48"/>
        <end position="68"/>
    </location>
</feature>
<dbReference type="AlphaFoldDB" id="A0A4R2GZK4"/>
<reference evidence="2 3" key="1">
    <citation type="journal article" date="2015" name="Stand. Genomic Sci.">
        <title>Genomic Encyclopedia of Bacterial and Archaeal Type Strains, Phase III: the genomes of soil and plant-associated and newly described type strains.</title>
        <authorList>
            <person name="Whitman W.B."/>
            <person name="Woyke T."/>
            <person name="Klenk H.P."/>
            <person name="Zhou Y."/>
            <person name="Lilburn T.G."/>
            <person name="Beck B.J."/>
            <person name="De Vos P."/>
            <person name="Vandamme P."/>
            <person name="Eisen J.A."/>
            <person name="Garrity G."/>
            <person name="Hugenholtz P."/>
            <person name="Kyrpides N.C."/>
        </authorList>
    </citation>
    <scope>NUCLEOTIDE SEQUENCE [LARGE SCALE GENOMIC DNA]</scope>
    <source>
        <strain evidence="2 3">VKM Ac-2572</strain>
    </source>
</reference>
<evidence type="ECO:0000313" key="3">
    <source>
        <dbReference type="Proteomes" id="UP000294508"/>
    </source>
</evidence>
<evidence type="ECO:0000256" key="1">
    <source>
        <dbReference type="SAM" id="Phobius"/>
    </source>
</evidence>
<dbReference type="RefSeq" id="WP_132214727.1">
    <property type="nucleotide sequence ID" value="NZ_SLWN01000018.1"/>
</dbReference>
<comment type="caution">
    <text evidence="2">The sequence shown here is derived from an EMBL/GenBank/DDBJ whole genome shotgun (WGS) entry which is preliminary data.</text>
</comment>
<keyword evidence="1" id="KW-0472">Membrane</keyword>
<keyword evidence="1" id="KW-0812">Transmembrane</keyword>
<dbReference type="Proteomes" id="UP000294508">
    <property type="component" value="Unassembled WGS sequence"/>
</dbReference>
<accession>A0A4R2GZK4</accession>
<evidence type="ECO:0000313" key="2">
    <source>
        <dbReference type="EMBL" id="TCO17238.1"/>
    </source>
</evidence>
<dbReference type="OrthoDB" id="5196706at2"/>
<proteinExistence type="predicted"/>
<feature type="transmembrane region" description="Helical" evidence="1">
    <location>
        <begin position="20"/>
        <end position="42"/>
    </location>
</feature>
<dbReference type="EMBL" id="SLWN01000018">
    <property type="protein sequence ID" value="TCO17238.1"/>
    <property type="molecule type" value="Genomic_DNA"/>
</dbReference>
<name>A0A4R2GZK4_9ACTN</name>
<organism evidence="2 3">
    <name type="scientific">Kribbella steppae</name>
    <dbReference type="NCBI Taxonomy" id="2512223"/>
    <lineage>
        <taxon>Bacteria</taxon>
        <taxon>Bacillati</taxon>
        <taxon>Actinomycetota</taxon>
        <taxon>Actinomycetes</taxon>
        <taxon>Propionibacteriales</taxon>
        <taxon>Kribbellaceae</taxon>
        <taxon>Kribbella</taxon>
    </lineage>
</organism>